<evidence type="ECO:0000313" key="2">
    <source>
        <dbReference type="Proteomes" id="UP000094569"/>
    </source>
</evidence>
<reference evidence="1 2" key="1">
    <citation type="journal article" date="2016" name="BMC Genomics">
        <title>Comparative genomic and transcriptomic analyses of the Fuzhuan brick tea-fermentation fungus Aspergillus cristatus.</title>
        <authorList>
            <person name="Ge Y."/>
            <person name="Wang Y."/>
            <person name="Liu Y."/>
            <person name="Tan Y."/>
            <person name="Ren X."/>
            <person name="Zhang X."/>
            <person name="Hyde K.D."/>
            <person name="Liu Y."/>
            <person name="Liu Z."/>
        </authorList>
    </citation>
    <scope>NUCLEOTIDE SEQUENCE [LARGE SCALE GENOMIC DNA]</scope>
    <source>
        <strain evidence="1 2">GZAAS20.1005</strain>
    </source>
</reference>
<name>A0A1E3BS77_ASPCR</name>
<dbReference type="STRING" id="573508.A0A1E3BS77"/>
<accession>A0A1E3BS77</accession>
<organism evidence="1 2">
    <name type="scientific">Aspergillus cristatus</name>
    <name type="common">Chinese Fuzhuan brick tea-fermentation fungus</name>
    <name type="synonym">Eurotium cristatum</name>
    <dbReference type="NCBI Taxonomy" id="573508"/>
    <lineage>
        <taxon>Eukaryota</taxon>
        <taxon>Fungi</taxon>
        <taxon>Dikarya</taxon>
        <taxon>Ascomycota</taxon>
        <taxon>Pezizomycotina</taxon>
        <taxon>Eurotiomycetes</taxon>
        <taxon>Eurotiomycetidae</taxon>
        <taxon>Eurotiales</taxon>
        <taxon>Aspergillaceae</taxon>
        <taxon>Aspergillus</taxon>
        <taxon>Aspergillus subgen. Aspergillus</taxon>
    </lineage>
</organism>
<dbReference type="AlphaFoldDB" id="A0A1E3BS77"/>
<protein>
    <submittedName>
        <fullName evidence="1">Uncharacterized protein</fullName>
    </submittedName>
</protein>
<dbReference type="VEuPathDB" id="FungiDB:SI65_01411"/>
<comment type="caution">
    <text evidence="1">The sequence shown here is derived from an EMBL/GenBank/DDBJ whole genome shotgun (WGS) entry which is preliminary data.</text>
</comment>
<dbReference type="EMBL" id="JXNT01000001">
    <property type="protein sequence ID" value="ODM23822.1"/>
    <property type="molecule type" value="Genomic_DNA"/>
</dbReference>
<gene>
    <name evidence="1" type="ORF">SI65_01411</name>
</gene>
<proteinExistence type="predicted"/>
<evidence type="ECO:0000313" key="1">
    <source>
        <dbReference type="EMBL" id="ODM23822.1"/>
    </source>
</evidence>
<sequence length="412" mass="46691">MATPIYSPSPRLDRFQQSLESIYGSFSSIPDPSTWTPPPKSGGHRGRYLWTDAYGVLNLLTMHHEYTAMLDLTTNTSEKEKNRYLTMAERLVETVHEVLGRTRDGKKRLPGASEENVLGGGLRIGKEEESGMDGDGQYHHYLTVWMFALNRLSMASGDGRYNRQAVALAKAIHPRFFVNRKSSRPRMVWKMAMDLSGPLVQSEGNLDPIDGFVVFRLLQAAAVRFDGEESEGVLSEEIDDYRRVMARKGEHFVSSDPLDLGMTLWTAHWFSEREEWAARLAGRCFEQLCMPPPFLPSPISAIPANEVDDLFEINRYLERNPKYRLAFREFGTALGAQCQSHQSTEKDRAVDLKNYADAIITAWDPYMELTLGSDLMHDDLRPITRVMYATALVPGAFQYGYFGPEPKSTLEK</sequence>
<dbReference type="Proteomes" id="UP000094569">
    <property type="component" value="Unassembled WGS sequence"/>
</dbReference>
<keyword evidence="2" id="KW-1185">Reference proteome</keyword>
<dbReference type="OrthoDB" id="302966at2759"/>